<evidence type="ECO:0000313" key="1">
    <source>
        <dbReference type="EMBL" id="CAG8578522.1"/>
    </source>
</evidence>
<organism evidence="1 2">
    <name type="scientific">Gigaspora margarita</name>
    <dbReference type="NCBI Taxonomy" id="4874"/>
    <lineage>
        <taxon>Eukaryota</taxon>
        <taxon>Fungi</taxon>
        <taxon>Fungi incertae sedis</taxon>
        <taxon>Mucoromycota</taxon>
        <taxon>Glomeromycotina</taxon>
        <taxon>Glomeromycetes</taxon>
        <taxon>Diversisporales</taxon>
        <taxon>Gigasporaceae</taxon>
        <taxon>Gigaspora</taxon>
    </lineage>
</organism>
<comment type="caution">
    <text evidence="1">The sequence shown here is derived from an EMBL/GenBank/DDBJ whole genome shotgun (WGS) entry which is preliminary data.</text>
</comment>
<gene>
    <name evidence="1" type="ORF">GMARGA_LOCUS5833</name>
</gene>
<keyword evidence="2" id="KW-1185">Reference proteome</keyword>
<sequence length="204" mass="23639">MKEEEKNRKAVAEAVIKTKTKIVPIEGITRNIVKILLFSQLKQVKAKDKAGVEGLENLHLTIEKGNRRTSIPDSDKGKRIEENTMKKKKGVFSHNKENEVVEHIRHKDSYSRSKKKESYNEEKMIYIKSLDEKLQIILQKLDKIESNKSRECERIVKGTQKNQLVIGDWLPLQRSQLQNIQQKDTGVEYDKEVGTCRGKEKKVV</sequence>
<dbReference type="EMBL" id="CAJVQB010002535">
    <property type="protein sequence ID" value="CAG8578522.1"/>
    <property type="molecule type" value="Genomic_DNA"/>
</dbReference>
<protein>
    <submittedName>
        <fullName evidence="1">41924_t:CDS:1</fullName>
    </submittedName>
</protein>
<dbReference type="Proteomes" id="UP000789901">
    <property type="component" value="Unassembled WGS sequence"/>
</dbReference>
<reference evidence="1 2" key="1">
    <citation type="submission" date="2021-06" db="EMBL/GenBank/DDBJ databases">
        <authorList>
            <person name="Kallberg Y."/>
            <person name="Tangrot J."/>
            <person name="Rosling A."/>
        </authorList>
    </citation>
    <scope>NUCLEOTIDE SEQUENCE [LARGE SCALE GENOMIC DNA]</scope>
    <source>
        <strain evidence="1 2">120-4 pot B 10/14</strain>
    </source>
</reference>
<name>A0ABN7UHL5_GIGMA</name>
<proteinExistence type="predicted"/>
<accession>A0ABN7UHL5</accession>
<evidence type="ECO:0000313" key="2">
    <source>
        <dbReference type="Proteomes" id="UP000789901"/>
    </source>
</evidence>